<sequence length="109" mass="12446">MIKRFLHQQKYEESSQSVYCKPPTVEVYRQSPILPSRLATERRTRLSTETAVGKYAKRSNGPTLLLSPSVGLTESQGAGRKHTFLRWVRMWVLVIRLTGAEDGSILKRD</sequence>
<evidence type="ECO:0000313" key="1">
    <source>
        <dbReference type="EMBL" id="KAK1116902.1"/>
    </source>
</evidence>
<organism evidence="1 2">
    <name type="scientific">Melipona bicolor</name>
    <dbReference type="NCBI Taxonomy" id="60889"/>
    <lineage>
        <taxon>Eukaryota</taxon>
        <taxon>Metazoa</taxon>
        <taxon>Ecdysozoa</taxon>
        <taxon>Arthropoda</taxon>
        <taxon>Hexapoda</taxon>
        <taxon>Insecta</taxon>
        <taxon>Pterygota</taxon>
        <taxon>Neoptera</taxon>
        <taxon>Endopterygota</taxon>
        <taxon>Hymenoptera</taxon>
        <taxon>Apocrita</taxon>
        <taxon>Aculeata</taxon>
        <taxon>Apoidea</taxon>
        <taxon>Anthophila</taxon>
        <taxon>Apidae</taxon>
        <taxon>Melipona</taxon>
    </lineage>
</organism>
<proteinExistence type="predicted"/>
<dbReference type="EMBL" id="JAHYIQ010000060">
    <property type="protein sequence ID" value="KAK1116902.1"/>
    <property type="molecule type" value="Genomic_DNA"/>
</dbReference>
<keyword evidence="2" id="KW-1185">Reference proteome</keyword>
<dbReference type="AlphaFoldDB" id="A0AA40FDC1"/>
<evidence type="ECO:0000313" key="2">
    <source>
        <dbReference type="Proteomes" id="UP001177670"/>
    </source>
</evidence>
<dbReference type="Proteomes" id="UP001177670">
    <property type="component" value="Unassembled WGS sequence"/>
</dbReference>
<name>A0AA40FDC1_9HYME</name>
<accession>A0AA40FDC1</accession>
<gene>
    <name evidence="1" type="ORF">K0M31_017979</name>
</gene>
<protein>
    <submittedName>
        <fullName evidence="1">Uncharacterized protein</fullName>
    </submittedName>
</protein>
<reference evidence="1" key="1">
    <citation type="submission" date="2021-10" db="EMBL/GenBank/DDBJ databases">
        <title>Melipona bicolor Genome sequencing and assembly.</title>
        <authorList>
            <person name="Araujo N.S."/>
            <person name="Arias M.C."/>
        </authorList>
    </citation>
    <scope>NUCLEOTIDE SEQUENCE</scope>
    <source>
        <strain evidence="1">USP_2M_L1-L4_2017</strain>
        <tissue evidence="1">Whole body</tissue>
    </source>
</reference>
<comment type="caution">
    <text evidence="1">The sequence shown here is derived from an EMBL/GenBank/DDBJ whole genome shotgun (WGS) entry which is preliminary data.</text>
</comment>